<gene>
    <name evidence="1" type="ORF">GVO57_11090</name>
</gene>
<proteinExistence type="predicted"/>
<dbReference type="EMBL" id="CP047895">
    <property type="protein sequence ID" value="QHL91256.1"/>
    <property type="molecule type" value="Genomic_DNA"/>
</dbReference>
<sequence>MSYAETTKVPFDNSIAEIVGIVRKCGGTQIVQADLGDHFVLQFTLTGRMIRFRVAFPTDAQIAEMIGPRQDPVRFAEQWRRQRGRALLLVIKAKFESVVSNVETVEEAFLANVVMSDGQTLYDRVREPIALEYQSGAPSPLLISGPPSGGRA</sequence>
<name>A0A7Z2NXI6_9SPHN</name>
<dbReference type="RefSeq" id="WP_160593186.1">
    <property type="nucleotide sequence ID" value="NZ_CP047895.1"/>
</dbReference>
<dbReference type="Proteomes" id="UP000464468">
    <property type="component" value="Chromosome"/>
</dbReference>
<dbReference type="AlphaFoldDB" id="A0A7Z2NXI6"/>
<protein>
    <submittedName>
        <fullName evidence="1">Uncharacterized protein</fullName>
    </submittedName>
</protein>
<evidence type="ECO:0000313" key="2">
    <source>
        <dbReference type="Proteomes" id="UP000464468"/>
    </source>
</evidence>
<dbReference type="KEGG" id="schy:GVO57_11090"/>
<reference evidence="1 2" key="1">
    <citation type="submission" date="2020-01" db="EMBL/GenBank/DDBJ databases">
        <title>Sphingomonas sp. C33 whole genome sequece.</title>
        <authorList>
            <person name="Park C."/>
        </authorList>
    </citation>
    <scope>NUCLEOTIDE SEQUENCE [LARGE SCALE GENOMIC DNA]</scope>
    <source>
        <strain evidence="1 2">C33</strain>
    </source>
</reference>
<evidence type="ECO:0000313" key="1">
    <source>
        <dbReference type="EMBL" id="QHL91256.1"/>
    </source>
</evidence>
<keyword evidence="2" id="KW-1185">Reference proteome</keyword>
<accession>A0A7Z2NXI6</accession>
<organism evidence="1 2">
    <name type="scientific">Sphingomonas changnyeongensis</name>
    <dbReference type="NCBI Taxonomy" id="2698679"/>
    <lineage>
        <taxon>Bacteria</taxon>
        <taxon>Pseudomonadati</taxon>
        <taxon>Pseudomonadota</taxon>
        <taxon>Alphaproteobacteria</taxon>
        <taxon>Sphingomonadales</taxon>
        <taxon>Sphingomonadaceae</taxon>
        <taxon>Sphingomonas</taxon>
    </lineage>
</organism>